<protein>
    <recommendedName>
        <fullName evidence="5">Secreted protein</fullName>
    </recommendedName>
</protein>
<gene>
    <name evidence="3" type="ORF">LX32DRAFT_857</name>
</gene>
<sequence length="214" mass="23125">MHVWMLCVALATARIYHVLLSAPAWRRSCDVLRSQSESLRGPVETATTAKNPVRAAGRRLSVCQHREPGSIQIASDASSGQRLHPSSWPLGRRLRRHRGQGCRKSGEASTSELLAVTETSSRKWGSGAARRTLGRGDEAPGMGPAWESQLRSNTAAQRVFESAQGGQRLLAAGAVGNVVVCRCHSRRRGWLVAMQSFDGLSVRGTCILASTVKT</sequence>
<feature type="signal peptide" evidence="2">
    <location>
        <begin position="1"/>
        <end position="21"/>
    </location>
</feature>
<dbReference type="Proteomes" id="UP001232148">
    <property type="component" value="Unassembled WGS sequence"/>
</dbReference>
<evidence type="ECO:0000313" key="4">
    <source>
        <dbReference type="Proteomes" id="UP001232148"/>
    </source>
</evidence>
<keyword evidence="4" id="KW-1185">Reference proteome</keyword>
<feature type="region of interest" description="Disordered" evidence="1">
    <location>
        <begin position="124"/>
        <end position="143"/>
    </location>
</feature>
<evidence type="ECO:0000256" key="1">
    <source>
        <dbReference type="SAM" id="MobiDB-lite"/>
    </source>
</evidence>
<feature type="chain" id="PRO_5041946214" description="Secreted protein" evidence="2">
    <location>
        <begin position="22"/>
        <end position="214"/>
    </location>
</feature>
<comment type="caution">
    <text evidence="3">The sequence shown here is derived from an EMBL/GenBank/DDBJ whole genome shotgun (WGS) entry which is preliminary data.</text>
</comment>
<evidence type="ECO:0000313" key="3">
    <source>
        <dbReference type="EMBL" id="KAK2035464.1"/>
    </source>
</evidence>
<keyword evidence="2" id="KW-0732">Signal</keyword>
<accession>A0AAD9HWL6</accession>
<evidence type="ECO:0008006" key="5">
    <source>
        <dbReference type="Google" id="ProtNLM"/>
    </source>
</evidence>
<proteinExistence type="predicted"/>
<dbReference type="AlphaFoldDB" id="A0AAD9HWL6"/>
<dbReference type="EMBL" id="MU842808">
    <property type="protein sequence ID" value="KAK2035464.1"/>
    <property type="molecule type" value="Genomic_DNA"/>
</dbReference>
<organism evidence="3 4">
    <name type="scientific">Colletotrichum zoysiae</name>
    <dbReference type="NCBI Taxonomy" id="1216348"/>
    <lineage>
        <taxon>Eukaryota</taxon>
        <taxon>Fungi</taxon>
        <taxon>Dikarya</taxon>
        <taxon>Ascomycota</taxon>
        <taxon>Pezizomycotina</taxon>
        <taxon>Sordariomycetes</taxon>
        <taxon>Hypocreomycetidae</taxon>
        <taxon>Glomerellales</taxon>
        <taxon>Glomerellaceae</taxon>
        <taxon>Colletotrichum</taxon>
        <taxon>Colletotrichum graminicola species complex</taxon>
    </lineage>
</organism>
<name>A0AAD9HWL6_9PEZI</name>
<reference evidence="3" key="1">
    <citation type="submission" date="2021-06" db="EMBL/GenBank/DDBJ databases">
        <title>Comparative genomics, transcriptomics and evolutionary studies reveal genomic signatures of adaptation to plant cell wall in hemibiotrophic fungi.</title>
        <authorList>
            <consortium name="DOE Joint Genome Institute"/>
            <person name="Baroncelli R."/>
            <person name="Diaz J.F."/>
            <person name="Benocci T."/>
            <person name="Peng M."/>
            <person name="Battaglia E."/>
            <person name="Haridas S."/>
            <person name="Andreopoulos W."/>
            <person name="Labutti K."/>
            <person name="Pangilinan J."/>
            <person name="Floch G.L."/>
            <person name="Makela M.R."/>
            <person name="Henrissat B."/>
            <person name="Grigoriev I.V."/>
            <person name="Crouch J.A."/>
            <person name="De Vries R.P."/>
            <person name="Sukno S.A."/>
            <person name="Thon M.R."/>
        </authorList>
    </citation>
    <scope>NUCLEOTIDE SEQUENCE</scope>
    <source>
        <strain evidence="3">MAFF235873</strain>
    </source>
</reference>
<evidence type="ECO:0000256" key="2">
    <source>
        <dbReference type="SAM" id="SignalP"/>
    </source>
</evidence>